<dbReference type="Proteomes" id="UP001460270">
    <property type="component" value="Unassembled WGS sequence"/>
</dbReference>
<evidence type="ECO:0000313" key="4">
    <source>
        <dbReference type="EMBL" id="KAK7893221.1"/>
    </source>
</evidence>
<comment type="caution">
    <text evidence="4">The sequence shown here is derived from an EMBL/GenBank/DDBJ whole genome shotgun (WGS) entry which is preliminary data.</text>
</comment>
<dbReference type="PANTHER" id="PTHR46190:SF1">
    <property type="entry name" value="SI:CH211-201H21.5"/>
    <property type="match status" value="1"/>
</dbReference>
<feature type="domain" description="Inosine/uridine-preferring nucleoside hydrolase" evidence="3">
    <location>
        <begin position="68"/>
        <end position="228"/>
    </location>
</feature>
<dbReference type="InterPro" id="IPR036452">
    <property type="entry name" value="Ribo_hydro-like"/>
</dbReference>
<evidence type="ECO:0000313" key="5">
    <source>
        <dbReference type="Proteomes" id="UP001460270"/>
    </source>
</evidence>
<sequence>MSDVSNNHQRNSCSVQPALESQRFHAGCDSSSLSVQIGLHQPDPGQTRTTAGLQLVSLQQTGVKMKKLWVDLDTGVDDAQALMLALSTPDVEILGISCCHGNTPLENVLENTLRVLRVCGRLDIPVYKGCARPLLAVSSTPATTTGRTDSGRPGADPPSLDLLQKKRAAQALIKAVNNNPGEVILVATAPLTNLAVAVQLAPGFPKKLKSLFLMGGNVDSRGNTTVCGDTSVTSYLGQCTEKANFMTKITAVSRRRAQSQDYQKEVTDGQGFNSCDCYAMAAASVRESDAGKRRLRWVVLVLRRVSVELEGAHTRGMMVVDYMQLLKKKHKAHIMKKFDLEKFKVMLKNSLKCDMGLSGFRATDRSVKSKTDESKTSPSQERQVQVKERQVQVKERQVKSKRDKSSQRTSQRETSPSQRETSPVKERQSKSSKRQSSQVQVKENKSDQRETSPSLSPSKETVQSSPKSERTSPSQVTSQRETSQSHRDKSKSSLKSEKTSPSQVLLKRDESNCKTVVLRPAANILHARSKDGTIHRF</sequence>
<keyword evidence="5" id="KW-1185">Reference proteome</keyword>
<dbReference type="GO" id="GO:0016799">
    <property type="term" value="F:hydrolase activity, hydrolyzing N-glycosyl compounds"/>
    <property type="evidence" value="ECO:0007669"/>
    <property type="project" value="InterPro"/>
</dbReference>
<feature type="compositionally biased region" description="Polar residues" evidence="2">
    <location>
        <begin position="407"/>
        <end position="421"/>
    </location>
</feature>
<dbReference type="Gene3D" id="3.90.245.10">
    <property type="entry name" value="Ribonucleoside hydrolase-like"/>
    <property type="match status" value="2"/>
</dbReference>
<organism evidence="4 5">
    <name type="scientific">Mugilogobius chulae</name>
    <name type="common">yellowstripe goby</name>
    <dbReference type="NCBI Taxonomy" id="88201"/>
    <lineage>
        <taxon>Eukaryota</taxon>
        <taxon>Metazoa</taxon>
        <taxon>Chordata</taxon>
        <taxon>Craniata</taxon>
        <taxon>Vertebrata</taxon>
        <taxon>Euteleostomi</taxon>
        <taxon>Actinopterygii</taxon>
        <taxon>Neopterygii</taxon>
        <taxon>Teleostei</taxon>
        <taxon>Neoteleostei</taxon>
        <taxon>Acanthomorphata</taxon>
        <taxon>Gobiaria</taxon>
        <taxon>Gobiiformes</taxon>
        <taxon>Gobioidei</taxon>
        <taxon>Gobiidae</taxon>
        <taxon>Gobionellinae</taxon>
        <taxon>Mugilogobius</taxon>
    </lineage>
</organism>
<feature type="compositionally biased region" description="Basic and acidic residues" evidence="2">
    <location>
        <begin position="363"/>
        <end position="375"/>
    </location>
</feature>
<feature type="compositionally biased region" description="Basic and acidic residues" evidence="2">
    <location>
        <begin position="384"/>
        <end position="406"/>
    </location>
</feature>
<dbReference type="InterPro" id="IPR001910">
    <property type="entry name" value="Inosine/uridine_hydrolase_dom"/>
</dbReference>
<evidence type="ECO:0000256" key="1">
    <source>
        <dbReference type="ARBA" id="ARBA00009176"/>
    </source>
</evidence>
<protein>
    <recommendedName>
        <fullName evidence="3">Inosine/uridine-preferring nucleoside hydrolase domain-containing protein</fullName>
    </recommendedName>
</protein>
<comment type="similarity">
    <text evidence="1">Belongs to the IUNH family.</text>
</comment>
<dbReference type="SUPFAM" id="SSF53590">
    <property type="entry name" value="Nucleoside hydrolase"/>
    <property type="match status" value="1"/>
</dbReference>
<dbReference type="Pfam" id="PF01156">
    <property type="entry name" value="IU_nuc_hydro"/>
    <property type="match status" value="1"/>
</dbReference>
<dbReference type="InterPro" id="IPR052775">
    <property type="entry name" value="IUN_hydrolase"/>
</dbReference>
<evidence type="ECO:0000259" key="3">
    <source>
        <dbReference type="Pfam" id="PF01156"/>
    </source>
</evidence>
<name>A0AAW0N6T6_9GOBI</name>
<dbReference type="PANTHER" id="PTHR46190">
    <property type="entry name" value="SI:CH211-201H21.5-RELATED"/>
    <property type="match status" value="1"/>
</dbReference>
<feature type="compositionally biased region" description="Polar residues" evidence="2">
    <location>
        <begin position="451"/>
        <end position="482"/>
    </location>
</feature>
<evidence type="ECO:0000256" key="2">
    <source>
        <dbReference type="SAM" id="MobiDB-lite"/>
    </source>
</evidence>
<reference evidence="5" key="1">
    <citation type="submission" date="2024-04" db="EMBL/GenBank/DDBJ databases">
        <title>Salinicola lusitanus LLJ914,a marine bacterium isolated from the Okinawa Trough.</title>
        <authorList>
            <person name="Li J."/>
        </authorList>
    </citation>
    <scope>NUCLEOTIDE SEQUENCE [LARGE SCALE GENOMIC DNA]</scope>
</reference>
<dbReference type="AlphaFoldDB" id="A0AAW0N6T6"/>
<accession>A0AAW0N6T6</accession>
<proteinExistence type="inferred from homology"/>
<gene>
    <name evidence="4" type="ORF">WMY93_022373</name>
</gene>
<feature type="region of interest" description="Disordered" evidence="2">
    <location>
        <begin position="363"/>
        <end position="511"/>
    </location>
</feature>
<dbReference type="EMBL" id="JBBPFD010000016">
    <property type="protein sequence ID" value="KAK7893221.1"/>
    <property type="molecule type" value="Genomic_DNA"/>
</dbReference>
<feature type="compositionally biased region" description="Basic and acidic residues" evidence="2">
    <location>
        <begin position="483"/>
        <end position="498"/>
    </location>
</feature>